<proteinExistence type="predicted"/>
<gene>
    <name evidence="2" type="ORF">CTA1_11822</name>
</gene>
<feature type="region of interest" description="Disordered" evidence="1">
    <location>
        <begin position="1"/>
        <end position="20"/>
    </location>
</feature>
<reference evidence="2 3" key="1">
    <citation type="journal article" date="2019" name="PLoS ONE">
        <title>Comparative genome analysis indicates high evolutionary potential of pathogenicity genes in Colletotrichum tanaceti.</title>
        <authorList>
            <person name="Lelwala R.V."/>
            <person name="Korhonen P.K."/>
            <person name="Young N.D."/>
            <person name="Scott J.B."/>
            <person name="Ades P.A."/>
            <person name="Gasser R.B."/>
            <person name="Taylor P.W.J."/>
        </authorList>
    </citation>
    <scope>NUCLEOTIDE SEQUENCE [LARGE SCALE GENOMIC DNA]</scope>
    <source>
        <strain evidence="2">BRIP57314</strain>
    </source>
</reference>
<dbReference type="AlphaFoldDB" id="A0A4U6X5U0"/>
<name>A0A4U6X5U0_9PEZI</name>
<evidence type="ECO:0000313" key="2">
    <source>
        <dbReference type="EMBL" id="TKW50778.1"/>
    </source>
</evidence>
<sequence>MSPSPAGKGRLSDDEEVTKKRVGGDKTVGVWFISHSALSKGGWLPVEPGTRNEGAAIIAKAVSGERAVTRKRRGEGSEGVS</sequence>
<protein>
    <submittedName>
        <fullName evidence="2">Uncharacterized protein</fullName>
    </submittedName>
</protein>
<dbReference type="Proteomes" id="UP000310108">
    <property type="component" value="Unassembled WGS sequence"/>
</dbReference>
<dbReference type="EMBL" id="PJEX01000361">
    <property type="protein sequence ID" value="TKW50778.1"/>
    <property type="molecule type" value="Genomic_DNA"/>
</dbReference>
<organism evidence="2 3">
    <name type="scientific">Colletotrichum tanaceti</name>
    <dbReference type="NCBI Taxonomy" id="1306861"/>
    <lineage>
        <taxon>Eukaryota</taxon>
        <taxon>Fungi</taxon>
        <taxon>Dikarya</taxon>
        <taxon>Ascomycota</taxon>
        <taxon>Pezizomycotina</taxon>
        <taxon>Sordariomycetes</taxon>
        <taxon>Hypocreomycetidae</taxon>
        <taxon>Glomerellales</taxon>
        <taxon>Glomerellaceae</taxon>
        <taxon>Colletotrichum</taxon>
        <taxon>Colletotrichum destructivum species complex</taxon>
    </lineage>
</organism>
<accession>A0A4U6X5U0</accession>
<evidence type="ECO:0000313" key="3">
    <source>
        <dbReference type="Proteomes" id="UP000310108"/>
    </source>
</evidence>
<comment type="caution">
    <text evidence="2">The sequence shown here is derived from an EMBL/GenBank/DDBJ whole genome shotgun (WGS) entry which is preliminary data.</text>
</comment>
<evidence type="ECO:0000256" key="1">
    <source>
        <dbReference type="SAM" id="MobiDB-lite"/>
    </source>
</evidence>
<keyword evidence="3" id="KW-1185">Reference proteome</keyword>